<sequence length="146" mass="17457">MLYNPEKPIDVQRAVEKFKYFVKHNKVFELSAKKVSKTYPQLKYAHLIMSWFAIEYGEQLEYIKFEYFKKLVNSSIFEYEFINRKTGEVRIEYKSLADLTKDELSLAIDRFRDYASKEAGIYLPEPSDLALMREVEIQVKNNLQYL</sequence>
<dbReference type="InterPro" id="IPR036619">
    <property type="entry name" value="NinB_sf"/>
</dbReference>
<dbReference type="Gene3D" id="1.10.3790.10">
    <property type="entry name" value="NinB"/>
    <property type="match status" value="1"/>
</dbReference>
<dbReference type="EMBL" id="QWDM01000015">
    <property type="protein sequence ID" value="RUT68651.1"/>
    <property type="molecule type" value="Genomic_DNA"/>
</dbReference>
<name>A0A434A2N3_9FLAO</name>
<dbReference type="RefSeq" id="WP_127340093.1">
    <property type="nucleotide sequence ID" value="NZ_QWDM01000015.1"/>
</dbReference>
<comment type="caution">
    <text evidence="1">The sequence shown here is derived from an EMBL/GenBank/DDBJ whole genome shotgun (WGS) entry which is preliminary data.</text>
</comment>
<dbReference type="Proteomes" id="UP000288102">
    <property type="component" value="Unassembled WGS sequence"/>
</dbReference>
<gene>
    <name evidence="1" type="ORF">D0817_20030</name>
</gene>
<reference evidence="2" key="1">
    <citation type="journal article" date="2019" name="Syst. Appl. Microbiol.">
        <title>Flavobacterium circumlabens sp. nov. and Flavobacterium cupreum sp. nov., two psychrotrophic species isolated from Antarctic environmental samples.</title>
        <authorList>
            <person name="Kralova S."/>
            <person name="Busse H.-J."/>
            <person name="Svec P."/>
            <person name="Maslanova I."/>
            <person name="Stankova E."/>
            <person name="Bartak M."/>
            <person name="Sedlacek I."/>
        </authorList>
    </citation>
    <scope>NUCLEOTIDE SEQUENCE [LARGE SCALE GENOMIC DNA]</scope>
    <source>
        <strain evidence="2">CCM 8825</strain>
    </source>
</reference>
<dbReference type="OrthoDB" id="1071220at2"/>
<dbReference type="AlphaFoldDB" id="A0A434A2N3"/>
<evidence type="ECO:0000313" key="2">
    <source>
        <dbReference type="Proteomes" id="UP000288102"/>
    </source>
</evidence>
<protein>
    <submittedName>
        <fullName evidence="1">Uncharacterized protein</fullName>
    </submittedName>
</protein>
<keyword evidence="2" id="KW-1185">Reference proteome</keyword>
<evidence type="ECO:0000313" key="1">
    <source>
        <dbReference type="EMBL" id="RUT68651.1"/>
    </source>
</evidence>
<organism evidence="1 2">
    <name type="scientific">Flavobacterium cupreum</name>
    <dbReference type="NCBI Taxonomy" id="2133766"/>
    <lineage>
        <taxon>Bacteria</taxon>
        <taxon>Pseudomonadati</taxon>
        <taxon>Bacteroidota</taxon>
        <taxon>Flavobacteriia</taxon>
        <taxon>Flavobacteriales</taxon>
        <taxon>Flavobacteriaceae</taxon>
        <taxon>Flavobacterium</taxon>
    </lineage>
</organism>
<accession>A0A434A2N3</accession>
<proteinExistence type="predicted"/>